<dbReference type="AlphaFoldDB" id="A0A371NDW3"/>
<dbReference type="Pfam" id="PF11419">
    <property type="entry name" value="DUF3194"/>
    <property type="match status" value="1"/>
</dbReference>
<protein>
    <submittedName>
        <fullName evidence="2">Uncharacterized protein DUF3194</fullName>
    </submittedName>
</protein>
<dbReference type="RefSeq" id="WP_010876315.1">
    <property type="nucleotide sequence ID" value="NZ_QREL01000001.1"/>
</dbReference>
<dbReference type="GeneID" id="82297135"/>
<sequence>MSLRKLTEGDLDEISSFLHNTISDFILKRVSAKEIVDIDITVLVEYTDELKVDISAELYLDELSDADPGIVDEAVDAAYRSLESFLDGFRE</sequence>
<comment type="caution">
    <text evidence="2">The sequence shown here is derived from an EMBL/GenBank/DDBJ whole genome shotgun (WGS) entry which is preliminary data.</text>
</comment>
<name>A0A371NDW3_9EURY</name>
<dbReference type="EMBL" id="QREL01000001">
    <property type="protein sequence ID" value="REE28679.1"/>
    <property type="molecule type" value="Genomic_DNA"/>
</dbReference>
<evidence type="ECO:0000256" key="1">
    <source>
        <dbReference type="ARBA" id="ARBA00008515"/>
    </source>
</evidence>
<keyword evidence="3" id="KW-1185">Reference proteome</keyword>
<dbReference type="Proteomes" id="UP000256864">
    <property type="component" value="Unassembled WGS sequence"/>
</dbReference>
<dbReference type="Gene3D" id="3.30.300.100">
    <property type="entry name" value="MTH677-like"/>
    <property type="match status" value="1"/>
</dbReference>
<dbReference type="SUPFAM" id="SSF110783">
    <property type="entry name" value="Hypothetical protein MTH677"/>
    <property type="match status" value="1"/>
</dbReference>
<gene>
    <name evidence="2" type="ORF">C7452_0699</name>
</gene>
<organism evidence="2 3">
    <name type="scientific">Methanothermobacter defluvii</name>
    <dbReference type="NCBI Taxonomy" id="49339"/>
    <lineage>
        <taxon>Archaea</taxon>
        <taxon>Methanobacteriati</taxon>
        <taxon>Methanobacteriota</taxon>
        <taxon>Methanomada group</taxon>
        <taxon>Methanobacteria</taxon>
        <taxon>Methanobacteriales</taxon>
        <taxon>Methanobacteriaceae</taxon>
        <taxon>Methanothermobacter</taxon>
    </lineage>
</organism>
<accession>A0A371NDW3</accession>
<proteinExistence type="inferred from homology"/>
<evidence type="ECO:0000313" key="3">
    <source>
        <dbReference type="Proteomes" id="UP000256864"/>
    </source>
</evidence>
<dbReference type="InterPro" id="IPR035954">
    <property type="entry name" value="MTH677-like_sf"/>
</dbReference>
<reference evidence="2 3" key="1">
    <citation type="submission" date="2018-07" db="EMBL/GenBank/DDBJ databases">
        <title>Genomic Encyclopedia of Type Strains, Phase IV (KMG-IV): sequencing the most valuable type-strain genomes for metagenomic binning, comparative biology and taxonomic classification.</title>
        <authorList>
            <person name="Goeker M."/>
        </authorList>
    </citation>
    <scope>NUCLEOTIDE SEQUENCE [LARGE SCALE GENOMIC DNA]</scope>
    <source>
        <strain evidence="2 3">DSM 7466</strain>
    </source>
</reference>
<dbReference type="SMR" id="A0A371NDW3"/>
<comment type="similarity">
    <text evidence="1">Belongs to the UPF0440 family.</text>
</comment>
<evidence type="ECO:0000313" key="2">
    <source>
        <dbReference type="EMBL" id="REE28679.1"/>
    </source>
</evidence>
<dbReference type="InterPro" id="IPR024502">
    <property type="entry name" value="DUF3194"/>
</dbReference>